<evidence type="ECO:0000256" key="1">
    <source>
        <dbReference type="ARBA" id="ARBA00004496"/>
    </source>
</evidence>
<dbReference type="GO" id="GO:0004820">
    <property type="term" value="F:glycine-tRNA ligase activity"/>
    <property type="evidence" value="ECO:0007669"/>
    <property type="project" value="UniProtKB-EC"/>
</dbReference>
<evidence type="ECO:0000256" key="4">
    <source>
        <dbReference type="ARBA" id="ARBA00022490"/>
    </source>
</evidence>
<evidence type="ECO:0000256" key="8">
    <source>
        <dbReference type="ARBA" id="ARBA00022917"/>
    </source>
</evidence>
<dbReference type="PANTHER" id="PTHR30075">
    <property type="entry name" value="GLYCYL-TRNA SYNTHETASE"/>
    <property type="match status" value="1"/>
</dbReference>
<comment type="subunit">
    <text evidence="3 11">Tetramer of two alpha and two beta subunits.</text>
</comment>
<evidence type="ECO:0000313" key="14">
    <source>
        <dbReference type="Proteomes" id="UP001308005"/>
    </source>
</evidence>
<dbReference type="EMBL" id="JAYMYJ010000137">
    <property type="protein sequence ID" value="MEB4592558.1"/>
    <property type="molecule type" value="Genomic_DNA"/>
</dbReference>
<dbReference type="RefSeq" id="WP_324696913.1">
    <property type="nucleotide sequence ID" value="NZ_JAYMYJ010000137.1"/>
</dbReference>
<dbReference type="InterPro" id="IPR015944">
    <property type="entry name" value="Gly-tRNA-synth_bsu"/>
</dbReference>
<dbReference type="PROSITE" id="PS50861">
    <property type="entry name" value="AA_TRNA_LIGASE_II_GLYAB"/>
    <property type="match status" value="1"/>
</dbReference>
<evidence type="ECO:0000256" key="5">
    <source>
        <dbReference type="ARBA" id="ARBA00022598"/>
    </source>
</evidence>
<keyword evidence="14" id="KW-1185">Reference proteome</keyword>
<comment type="similarity">
    <text evidence="2 11">Belongs to the class-II aminoacyl-tRNA synthetase family.</text>
</comment>
<keyword evidence="7 11" id="KW-0067">ATP-binding</keyword>
<dbReference type="HAMAP" id="MF_00255">
    <property type="entry name" value="Gly_tRNA_synth_beta"/>
    <property type="match status" value="1"/>
</dbReference>
<keyword evidence="8 11" id="KW-0648">Protein biosynthesis</keyword>
<evidence type="ECO:0000313" key="13">
    <source>
        <dbReference type="EMBL" id="MEB4592558.1"/>
    </source>
</evidence>
<sequence length="690" mass="75416">MIDLLVEIGTEELPPKALKKLSEAFTDGIVAGLQDAGLQAHGVFPYAAPRRLAVWLQGVPVRQEDQTIERKGPAVQAAFDKDGNPSKAAEGFARSCGVAFAALQRVETDKGAWLVFRQQQQGQDTADLFPAIVEKSLAGLPIPKRMRWGSGAAEFVRPVHWVVMLADDAIADAKVIDAEILSIRTGRHSYGHRFHAPAPLEIAKPSTYAEQLGGAYVIARFAARREMIQRKVEALAAELGGKAIMPEGLLDEVTALVEWPVPVAGRFEERFLDVPQEALISTMQDNQKYFALVDADGKLMPRFITIANIESNDVAQISAGNERVIRPRFSDAEFFWNQDKKQPLENRREQLKSMVFQQKLGTLYDKSGRVAQLAATIANQLGVDEKLAVRAAELAKCDLVTSMVFEFTELQGAMGRYYAQHDGEPAEVATAMEEQYMPRFAGDELPSTATGRILALAERLDTLAGIFGIGQKPTGAKDPFALRRAALGVLRILIEQQLPLDLADLLDKAADGLTPQLGKKPDTQEALDYILDRLRAYYQEQGIGASLVDAVASLKPTQPLDFDRRVKAVAAFRALTAAESLAAANKRISNILKKVEGVLPETVNASLLQVEAEKVLAAAVQAQQGKVLPLFAAGAYEDALLSLAELREPVDRFFDDVMVMADDAALKNNRIALLNQMRGLFLRVADLSVL</sequence>
<evidence type="ECO:0000259" key="12">
    <source>
        <dbReference type="Pfam" id="PF05746"/>
    </source>
</evidence>
<evidence type="ECO:0000256" key="11">
    <source>
        <dbReference type="HAMAP-Rule" id="MF_00255"/>
    </source>
</evidence>
<keyword evidence="9 11" id="KW-0030">Aminoacyl-tRNA synthetase</keyword>
<dbReference type="InterPro" id="IPR008909">
    <property type="entry name" value="DALR_anticod-bd"/>
</dbReference>
<dbReference type="NCBIfam" id="TIGR00211">
    <property type="entry name" value="glyS"/>
    <property type="match status" value="1"/>
</dbReference>
<dbReference type="PRINTS" id="PR01045">
    <property type="entry name" value="TRNASYNTHGB"/>
</dbReference>
<keyword evidence="6 11" id="KW-0547">Nucleotide-binding</keyword>
<evidence type="ECO:0000256" key="10">
    <source>
        <dbReference type="ARBA" id="ARBA00047937"/>
    </source>
</evidence>
<keyword evidence="5 11" id="KW-0436">Ligase</keyword>
<dbReference type="PANTHER" id="PTHR30075:SF2">
    <property type="entry name" value="GLYCINE--TRNA LIGASE, CHLOROPLASTIC_MITOCHONDRIAL 2"/>
    <property type="match status" value="1"/>
</dbReference>
<reference evidence="14" key="1">
    <citation type="submission" date="2023-07" db="EMBL/GenBank/DDBJ databases">
        <title>The carbon used by Thiothrix.</title>
        <authorList>
            <person name="Chen L."/>
        </authorList>
    </citation>
    <scope>NUCLEOTIDE SEQUENCE [LARGE SCALE GENOMIC DNA]</scope>
</reference>
<protein>
    <recommendedName>
        <fullName evidence="11">Glycine--tRNA ligase beta subunit</fullName>
        <ecNumber evidence="11">6.1.1.14</ecNumber>
    </recommendedName>
    <alternativeName>
        <fullName evidence="11">Glycyl-tRNA synthetase beta subunit</fullName>
        <shortName evidence="11">GlyRS</shortName>
    </alternativeName>
</protein>
<evidence type="ECO:0000256" key="6">
    <source>
        <dbReference type="ARBA" id="ARBA00022741"/>
    </source>
</evidence>
<dbReference type="Proteomes" id="UP001308005">
    <property type="component" value="Unassembled WGS sequence"/>
</dbReference>
<name>A0ABU6D0F9_9GAMM</name>
<comment type="catalytic activity">
    <reaction evidence="10 11">
        <text>tRNA(Gly) + glycine + ATP = glycyl-tRNA(Gly) + AMP + diphosphate</text>
        <dbReference type="Rhea" id="RHEA:16013"/>
        <dbReference type="Rhea" id="RHEA-COMP:9664"/>
        <dbReference type="Rhea" id="RHEA-COMP:9683"/>
        <dbReference type="ChEBI" id="CHEBI:30616"/>
        <dbReference type="ChEBI" id="CHEBI:33019"/>
        <dbReference type="ChEBI" id="CHEBI:57305"/>
        <dbReference type="ChEBI" id="CHEBI:78442"/>
        <dbReference type="ChEBI" id="CHEBI:78522"/>
        <dbReference type="ChEBI" id="CHEBI:456215"/>
        <dbReference type="EC" id="6.1.1.14"/>
    </reaction>
</comment>
<dbReference type="InterPro" id="IPR006194">
    <property type="entry name" value="Gly-tRNA-synth_heterodimer"/>
</dbReference>
<evidence type="ECO:0000256" key="3">
    <source>
        <dbReference type="ARBA" id="ARBA00011209"/>
    </source>
</evidence>
<feature type="domain" description="DALR anticodon binding" evidence="12">
    <location>
        <begin position="583"/>
        <end position="678"/>
    </location>
</feature>
<proteinExistence type="inferred from homology"/>
<comment type="caution">
    <text evidence="13">The sequence shown here is derived from an EMBL/GenBank/DDBJ whole genome shotgun (WGS) entry which is preliminary data.</text>
</comment>
<dbReference type="SUPFAM" id="SSF109604">
    <property type="entry name" value="HD-domain/PDEase-like"/>
    <property type="match status" value="1"/>
</dbReference>
<dbReference type="EC" id="6.1.1.14" evidence="11"/>
<organism evidence="13 14">
    <name type="scientific">Candidatus Thiothrix phosphatis</name>
    <dbReference type="NCBI Taxonomy" id="3112415"/>
    <lineage>
        <taxon>Bacteria</taxon>
        <taxon>Pseudomonadati</taxon>
        <taxon>Pseudomonadota</taxon>
        <taxon>Gammaproteobacteria</taxon>
        <taxon>Thiotrichales</taxon>
        <taxon>Thiotrichaceae</taxon>
        <taxon>Thiothrix</taxon>
    </lineage>
</organism>
<keyword evidence="4 11" id="KW-0963">Cytoplasm</keyword>
<evidence type="ECO:0000256" key="2">
    <source>
        <dbReference type="ARBA" id="ARBA00008226"/>
    </source>
</evidence>
<dbReference type="Pfam" id="PF05746">
    <property type="entry name" value="DALR_1"/>
    <property type="match status" value="1"/>
</dbReference>
<gene>
    <name evidence="11 13" type="primary">glyS</name>
    <name evidence="13" type="ORF">VSS37_16350</name>
</gene>
<dbReference type="Pfam" id="PF02092">
    <property type="entry name" value="tRNA_synt_2f"/>
    <property type="match status" value="1"/>
</dbReference>
<evidence type="ECO:0000256" key="9">
    <source>
        <dbReference type="ARBA" id="ARBA00023146"/>
    </source>
</evidence>
<accession>A0ABU6D0F9</accession>
<comment type="subcellular location">
    <subcellularLocation>
        <location evidence="1 11">Cytoplasm</location>
    </subcellularLocation>
</comment>
<evidence type="ECO:0000256" key="7">
    <source>
        <dbReference type="ARBA" id="ARBA00022840"/>
    </source>
</evidence>